<dbReference type="EMBL" id="BQNB010015279">
    <property type="protein sequence ID" value="GJT38111.1"/>
    <property type="molecule type" value="Genomic_DNA"/>
</dbReference>
<accession>A0ABQ5DFT2</accession>
<feature type="region of interest" description="Disordered" evidence="1">
    <location>
        <begin position="405"/>
        <end position="461"/>
    </location>
</feature>
<evidence type="ECO:0000256" key="1">
    <source>
        <dbReference type="SAM" id="MobiDB-lite"/>
    </source>
</evidence>
<name>A0ABQ5DFT2_9ASTR</name>
<proteinExistence type="predicted"/>
<keyword evidence="3" id="KW-1185">Reference proteome</keyword>
<evidence type="ECO:0000313" key="3">
    <source>
        <dbReference type="Proteomes" id="UP001151760"/>
    </source>
</evidence>
<feature type="compositionally biased region" description="Acidic residues" evidence="1">
    <location>
        <begin position="417"/>
        <end position="426"/>
    </location>
</feature>
<gene>
    <name evidence="2" type="ORF">Tco_0937976</name>
</gene>
<protein>
    <submittedName>
        <fullName evidence="2">Uncharacterized protein</fullName>
    </submittedName>
</protein>
<feature type="compositionally biased region" description="Polar residues" evidence="1">
    <location>
        <begin position="430"/>
        <end position="447"/>
    </location>
</feature>
<organism evidence="2 3">
    <name type="scientific">Tanacetum coccineum</name>
    <dbReference type="NCBI Taxonomy" id="301880"/>
    <lineage>
        <taxon>Eukaryota</taxon>
        <taxon>Viridiplantae</taxon>
        <taxon>Streptophyta</taxon>
        <taxon>Embryophyta</taxon>
        <taxon>Tracheophyta</taxon>
        <taxon>Spermatophyta</taxon>
        <taxon>Magnoliopsida</taxon>
        <taxon>eudicotyledons</taxon>
        <taxon>Gunneridae</taxon>
        <taxon>Pentapetalae</taxon>
        <taxon>asterids</taxon>
        <taxon>campanulids</taxon>
        <taxon>Asterales</taxon>
        <taxon>Asteraceae</taxon>
        <taxon>Asteroideae</taxon>
        <taxon>Anthemideae</taxon>
        <taxon>Anthemidinae</taxon>
        <taxon>Tanacetum</taxon>
    </lineage>
</organism>
<evidence type="ECO:0000313" key="2">
    <source>
        <dbReference type="EMBL" id="GJT38111.1"/>
    </source>
</evidence>
<reference evidence="2" key="2">
    <citation type="submission" date="2022-01" db="EMBL/GenBank/DDBJ databases">
        <authorList>
            <person name="Yamashiro T."/>
            <person name="Shiraishi A."/>
            <person name="Satake H."/>
            <person name="Nakayama K."/>
        </authorList>
    </citation>
    <scope>NUCLEOTIDE SEQUENCE</scope>
</reference>
<reference evidence="2" key="1">
    <citation type="journal article" date="2022" name="Int. J. Mol. Sci.">
        <title>Draft Genome of Tanacetum Coccineum: Genomic Comparison of Closely Related Tanacetum-Family Plants.</title>
        <authorList>
            <person name="Yamashiro T."/>
            <person name="Shiraishi A."/>
            <person name="Nakayama K."/>
            <person name="Satake H."/>
        </authorList>
    </citation>
    <scope>NUCLEOTIDE SEQUENCE</scope>
</reference>
<comment type="caution">
    <text evidence="2">The sequence shown here is derived from an EMBL/GenBank/DDBJ whole genome shotgun (WGS) entry which is preliminary data.</text>
</comment>
<sequence>MGGDDYEGAPVFDDGYEEAPIFDDDQFEEESMPVYDTDIEDVIEEEEGFVGKGGFGVDFSKTIDSNPHELIWSQKGNLVDVSILIGKKYQEGYLKAKPMDDKLGFKTIKVRGRVIIKKGNLMQGIQIWMLQVQGTSEANSRTSFQVGENDAIMPSSYVVFRGFVVFVVSYWYQEPKFLIKIPLRRTRNINDVYERIMATMEERLDQFVDQFVNRMNDMMNLGRCRDRYYGVAGDDYEGALVFDDNIEEAPVFDDDQFEEESMPVYDTDIEDVIEEEEGFVGKGGFGNLVDVSILIGKKYQEGYLKAKPMDDKLGFKTIKVCYERRRTYTFTVLSQVMSTLAHIDSETISQTDGARSSRVPVPLPDNPYMAVSETKIPQPLPFAPSPVPPSDDPYLIIRHAHIPATIDTKSEPVEAPSETEEFETFEPSDTRITSSYSTAPSDSTTPLSPDHPLAQTSPALT</sequence>
<dbReference type="Proteomes" id="UP001151760">
    <property type="component" value="Unassembled WGS sequence"/>
</dbReference>